<dbReference type="FunFam" id="2.30.30.40:FF:000048">
    <property type="entry name" value="Chemotaxis protein CheA, putative"/>
    <property type="match status" value="1"/>
</dbReference>
<dbReference type="PROSITE" id="PS50109">
    <property type="entry name" value="HIS_KIN"/>
    <property type="match status" value="1"/>
</dbReference>
<dbReference type="InterPro" id="IPR051315">
    <property type="entry name" value="Bact_Chemotaxis_CheA"/>
</dbReference>
<dbReference type="SUPFAM" id="SSF50341">
    <property type="entry name" value="CheW-like"/>
    <property type="match status" value="1"/>
</dbReference>
<dbReference type="FunFam" id="1.20.120.160:FF:000008">
    <property type="entry name" value="Chemotaxis sensor histidine kinase CheA"/>
    <property type="match status" value="1"/>
</dbReference>
<evidence type="ECO:0000259" key="12">
    <source>
        <dbReference type="PROSITE" id="PS50894"/>
    </source>
</evidence>
<dbReference type="FunFam" id="3.30.565.10:FF:000016">
    <property type="entry name" value="Chemotaxis protein CheA, putative"/>
    <property type="match status" value="1"/>
</dbReference>
<dbReference type="SMART" id="SM00260">
    <property type="entry name" value="CheW"/>
    <property type="match status" value="1"/>
</dbReference>
<protein>
    <recommendedName>
        <fullName evidence="3">Chemotaxis protein CheA</fullName>
        <ecNumber evidence="2">2.7.13.3</ecNumber>
    </recommendedName>
</protein>
<gene>
    <name evidence="13" type="primary">cheA</name>
    <name evidence="13" type="ORF">THMIRHAS_09340</name>
</gene>
<keyword evidence="5" id="KW-0808">Transferase</keyword>
<dbReference type="Gene3D" id="1.10.287.560">
    <property type="entry name" value="Histidine kinase CheA-like, homodimeric domain"/>
    <property type="match status" value="1"/>
</dbReference>
<dbReference type="InterPro" id="IPR002545">
    <property type="entry name" value="CheW-lke_dom"/>
</dbReference>
<dbReference type="RefSeq" id="WP_173271384.1">
    <property type="nucleotide sequence ID" value="NZ_AP021889.1"/>
</dbReference>
<dbReference type="PROSITE" id="PS50894">
    <property type="entry name" value="HPT"/>
    <property type="match status" value="1"/>
</dbReference>
<comment type="function">
    <text evidence="8">Involved in the transmission of sensory signals from the chemoreceptors to the flagellar motors. CheA is autophosphorylated; it can transfer its phosphate group to either CheB or CheY.</text>
</comment>
<evidence type="ECO:0000256" key="3">
    <source>
        <dbReference type="ARBA" id="ARBA00021495"/>
    </source>
</evidence>
<comment type="catalytic activity">
    <reaction evidence="1">
        <text>ATP + protein L-histidine = ADP + protein N-phospho-L-histidine.</text>
        <dbReference type="EC" id="2.7.13.3"/>
    </reaction>
</comment>
<dbReference type="PANTHER" id="PTHR43395:SF1">
    <property type="entry name" value="CHEMOTAXIS PROTEIN CHEA"/>
    <property type="match status" value="1"/>
</dbReference>
<accession>A0A6F8PTV4</accession>
<dbReference type="InterPro" id="IPR036097">
    <property type="entry name" value="HisK_dim/P_sf"/>
</dbReference>
<dbReference type="InterPro" id="IPR008207">
    <property type="entry name" value="Sig_transdc_His_kin_Hpt_dom"/>
</dbReference>
<evidence type="ECO:0000256" key="7">
    <source>
        <dbReference type="ARBA" id="ARBA00023012"/>
    </source>
</evidence>
<dbReference type="InterPro" id="IPR003594">
    <property type="entry name" value="HATPase_dom"/>
</dbReference>
<dbReference type="Proteomes" id="UP000501726">
    <property type="component" value="Chromosome"/>
</dbReference>
<dbReference type="EMBL" id="AP021889">
    <property type="protein sequence ID" value="BBP45561.1"/>
    <property type="molecule type" value="Genomic_DNA"/>
</dbReference>
<evidence type="ECO:0000256" key="5">
    <source>
        <dbReference type="ARBA" id="ARBA00022679"/>
    </source>
</evidence>
<name>A0A6F8PTV4_9GAMM</name>
<organism evidence="13 14">
    <name type="scientific">Thiosulfatimonas sediminis</name>
    <dbReference type="NCBI Taxonomy" id="2675054"/>
    <lineage>
        <taxon>Bacteria</taxon>
        <taxon>Pseudomonadati</taxon>
        <taxon>Pseudomonadota</taxon>
        <taxon>Gammaproteobacteria</taxon>
        <taxon>Thiotrichales</taxon>
        <taxon>Piscirickettsiaceae</taxon>
        <taxon>Thiosulfatimonas</taxon>
    </lineage>
</organism>
<dbReference type="SUPFAM" id="SSF55874">
    <property type="entry name" value="ATPase domain of HSP90 chaperone/DNA topoisomerase II/histidine kinase"/>
    <property type="match status" value="1"/>
</dbReference>
<dbReference type="InterPro" id="IPR036890">
    <property type="entry name" value="HATPase_C_sf"/>
</dbReference>
<dbReference type="SMART" id="SM01231">
    <property type="entry name" value="H-kinase_dim"/>
    <property type="match status" value="1"/>
</dbReference>
<evidence type="ECO:0000313" key="13">
    <source>
        <dbReference type="EMBL" id="BBP45561.1"/>
    </source>
</evidence>
<feature type="modified residue" description="Phosphohistidine" evidence="9">
    <location>
        <position position="45"/>
    </location>
</feature>
<dbReference type="Pfam" id="PF02895">
    <property type="entry name" value="H-kinase_dim"/>
    <property type="match status" value="1"/>
</dbReference>
<dbReference type="EC" id="2.7.13.3" evidence="2"/>
<dbReference type="Pfam" id="PF02518">
    <property type="entry name" value="HATPase_c"/>
    <property type="match status" value="1"/>
</dbReference>
<evidence type="ECO:0000259" key="10">
    <source>
        <dbReference type="PROSITE" id="PS50109"/>
    </source>
</evidence>
<dbReference type="PRINTS" id="PR00344">
    <property type="entry name" value="BCTRLSENSOR"/>
</dbReference>
<reference evidence="14" key="1">
    <citation type="submission" date="2019-11" db="EMBL/GenBank/DDBJ databases">
        <title>Isolation and characterization of two novel species in the genus Thiomicrorhabdus.</title>
        <authorList>
            <person name="Mochizuki J."/>
            <person name="Kojima H."/>
            <person name="Fukui M."/>
        </authorList>
    </citation>
    <scope>NUCLEOTIDE SEQUENCE [LARGE SCALE GENOMIC DNA]</scope>
    <source>
        <strain evidence="14">aks77</strain>
    </source>
</reference>
<dbReference type="Pfam" id="PF01627">
    <property type="entry name" value="Hpt"/>
    <property type="match status" value="1"/>
</dbReference>
<evidence type="ECO:0000256" key="9">
    <source>
        <dbReference type="PROSITE-ProRule" id="PRU00110"/>
    </source>
</evidence>
<dbReference type="SMART" id="SM00387">
    <property type="entry name" value="HATPase_c"/>
    <property type="match status" value="1"/>
</dbReference>
<dbReference type="GO" id="GO:0000155">
    <property type="term" value="F:phosphorelay sensor kinase activity"/>
    <property type="evidence" value="ECO:0007669"/>
    <property type="project" value="InterPro"/>
</dbReference>
<feature type="domain" description="Histidine kinase" evidence="10">
    <location>
        <begin position="341"/>
        <end position="552"/>
    </location>
</feature>
<evidence type="ECO:0000256" key="8">
    <source>
        <dbReference type="ARBA" id="ARBA00035100"/>
    </source>
</evidence>
<keyword evidence="6" id="KW-0418">Kinase</keyword>
<dbReference type="Gene3D" id="2.30.30.40">
    <property type="entry name" value="SH3 Domains"/>
    <property type="match status" value="1"/>
</dbReference>
<evidence type="ECO:0000259" key="11">
    <source>
        <dbReference type="PROSITE" id="PS50851"/>
    </source>
</evidence>
<feature type="domain" description="HPt" evidence="12">
    <location>
        <begin position="1"/>
        <end position="105"/>
    </location>
</feature>
<evidence type="ECO:0000256" key="2">
    <source>
        <dbReference type="ARBA" id="ARBA00012438"/>
    </source>
</evidence>
<dbReference type="CDD" id="cd16916">
    <property type="entry name" value="HATPase_CheA-like"/>
    <property type="match status" value="1"/>
</dbReference>
<keyword evidence="14" id="KW-1185">Reference proteome</keyword>
<dbReference type="CDD" id="cd00088">
    <property type="entry name" value="HPT"/>
    <property type="match status" value="1"/>
</dbReference>
<dbReference type="InterPro" id="IPR037006">
    <property type="entry name" value="CheA-like_homodim_sf"/>
</dbReference>
<evidence type="ECO:0000256" key="1">
    <source>
        <dbReference type="ARBA" id="ARBA00000085"/>
    </source>
</evidence>
<dbReference type="Gene3D" id="1.20.120.160">
    <property type="entry name" value="HPT domain"/>
    <property type="match status" value="1"/>
</dbReference>
<dbReference type="GO" id="GO:0006935">
    <property type="term" value="P:chemotaxis"/>
    <property type="evidence" value="ECO:0007669"/>
    <property type="project" value="InterPro"/>
</dbReference>
<keyword evidence="4 9" id="KW-0597">Phosphoprotein</keyword>
<sequence length="687" mass="74263">MDEEILSDFLVEASELIDQLNGQLVDLEQSPTDVDLLNAVFRGFHTVKGGAGFLGITPLVQVCHRAENVFDKIRNGEIAYDAQAADVILRAFDVISDSIEALNAGERDLPENNPQLLAELDQLSKGAAAVAAMDVVIAEPEVALHLPDGVDPDGDMTDEEFEALLNQRDQLGTADPQTASSVSLHLPDGLDPDGDITDDEFEALLQQRDQLQSEAPSQPMATGKAVKLTLDAGLDPDGDMTDEEFEALLNQRDLMLVDEETPAPAAVAKAVAIPRSAPTVAAVASTSPQEDATAKVAAKGNTESTVRVDTRRLDEIMNLVGELVLVRNRLLTLRGTSDSSEAISNAVGNLDHVTTDLQASVMKTRMQPVKKVFGRFPRVVRDLARKLNKKIELEMQGEETDLDKNLVEALADPLVHLVRNSVDHGIEMPADRLACGKSDTGRVILAAEQEGDHILLSITDDGKGMDPDVLRRKAVEKGLMDEIAANSLDDKSAFELILSAGFSTAEQVSDISGRGVGMDVVKNMITKLNGSIDIHSVLGQGTQISIRVPLTLAILPTLMVSFGEDSYAIPLTSVLEIFDYKTDKTNKIDGQRMVRLRDKSIPLFFLDEWLAPDCVKENYNNDKVVIVSIGNQRVGFVVDQVNGQEEVVIKPLGTMLKKLSGYAGATITGNGNIALILDLPGVVQRFQ</sequence>
<dbReference type="AlphaFoldDB" id="A0A6F8PTV4"/>
<dbReference type="KEGG" id="tse:THMIRHAS_09340"/>
<dbReference type="InterPro" id="IPR036641">
    <property type="entry name" value="HPT_dom_sf"/>
</dbReference>
<dbReference type="InterPro" id="IPR005467">
    <property type="entry name" value="His_kinase_dom"/>
</dbReference>
<dbReference type="SUPFAM" id="SSF47384">
    <property type="entry name" value="Homodimeric domain of signal transducing histidine kinase"/>
    <property type="match status" value="1"/>
</dbReference>
<dbReference type="SUPFAM" id="SSF47226">
    <property type="entry name" value="Histidine-containing phosphotransfer domain, HPT domain"/>
    <property type="match status" value="1"/>
</dbReference>
<dbReference type="InterPro" id="IPR004358">
    <property type="entry name" value="Sig_transdc_His_kin-like_C"/>
</dbReference>
<dbReference type="InterPro" id="IPR036061">
    <property type="entry name" value="CheW-like_dom_sf"/>
</dbReference>
<evidence type="ECO:0000256" key="4">
    <source>
        <dbReference type="ARBA" id="ARBA00022553"/>
    </source>
</evidence>
<dbReference type="SMART" id="SM00073">
    <property type="entry name" value="HPT"/>
    <property type="match status" value="1"/>
</dbReference>
<dbReference type="CDD" id="cd00731">
    <property type="entry name" value="CheA_reg"/>
    <property type="match status" value="1"/>
</dbReference>
<evidence type="ECO:0000256" key="6">
    <source>
        <dbReference type="ARBA" id="ARBA00022777"/>
    </source>
</evidence>
<proteinExistence type="predicted"/>
<feature type="domain" description="CheW-like" evidence="11">
    <location>
        <begin position="554"/>
        <end position="687"/>
    </location>
</feature>
<dbReference type="Gene3D" id="3.30.565.10">
    <property type="entry name" value="Histidine kinase-like ATPase, C-terminal domain"/>
    <property type="match status" value="1"/>
</dbReference>
<evidence type="ECO:0000313" key="14">
    <source>
        <dbReference type="Proteomes" id="UP000501726"/>
    </source>
</evidence>
<keyword evidence="7" id="KW-0902">Two-component regulatory system</keyword>
<dbReference type="GO" id="GO:0005737">
    <property type="term" value="C:cytoplasm"/>
    <property type="evidence" value="ECO:0007669"/>
    <property type="project" value="InterPro"/>
</dbReference>
<dbReference type="PANTHER" id="PTHR43395">
    <property type="entry name" value="SENSOR HISTIDINE KINASE CHEA"/>
    <property type="match status" value="1"/>
</dbReference>
<dbReference type="PROSITE" id="PS50851">
    <property type="entry name" value="CHEW"/>
    <property type="match status" value="1"/>
</dbReference>
<dbReference type="Pfam" id="PF01584">
    <property type="entry name" value="CheW"/>
    <property type="match status" value="1"/>
</dbReference>
<dbReference type="InterPro" id="IPR004105">
    <property type="entry name" value="CheA-like_dim"/>
</dbReference>